<gene>
    <name evidence="11" type="ORF">NEMVEDRAFT_v1g111875</name>
</gene>
<sequence length="277" mass="30937">MCDAAAALSNLAVVILILRKDSLRTVSNILVAALALSELFITVVVIPLSIIAYGKHLWSFHKELCVFQGYIFNTLFLVSGTLTSVISVDRFYSLASPMGHVAHLSEKTVVCMIVFVLANAGFWSSFPLYGIGNLEYIYLPNQTRCDVHWTLGGNYGLYYFVLLMVSFVLPLIGMTLMYFKSFQSAKESARKIRPGNIQIQTLQDGQFTSVARQESFDYLKANITVFIIIGSFVLSRGPNLVCNMAAWAQERQFCTPSAQLACSWLMYMSSLTTPYVY</sequence>
<comment type="subcellular location">
    <subcellularLocation>
        <location evidence="1">Cell membrane</location>
        <topology evidence="1">Multi-pass membrane protein</topology>
    </subcellularLocation>
</comment>
<dbReference type="PhylomeDB" id="A7SB94"/>
<keyword evidence="6 9" id="KW-0472">Membrane</keyword>
<keyword evidence="5" id="KW-0297">G-protein coupled receptor</keyword>
<dbReference type="PRINTS" id="PR00237">
    <property type="entry name" value="GPCRRHODOPSN"/>
</dbReference>
<evidence type="ECO:0000256" key="1">
    <source>
        <dbReference type="ARBA" id="ARBA00004651"/>
    </source>
</evidence>
<keyword evidence="8" id="KW-0807">Transducer</keyword>
<dbReference type="GO" id="GO:0005886">
    <property type="term" value="C:plasma membrane"/>
    <property type="evidence" value="ECO:0000318"/>
    <property type="project" value="GO_Central"/>
</dbReference>
<keyword evidence="2" id="KW-1003">Cell membrane</keyword>
<evidence type="ECO:0000313" key="11">
    <source>
        <dbReference type="EMBL" id="EDO39048.1"/>
    </source>
</evidence>
<reference evidence="11 12" key="1">
    <citation type="journal article" date="2007" name="Science">
        <title>Sea anemone genome reveals ancestral eumetazoan gene repertoire and genomic organization.</title>
        <authorList>
            <person name="Putnam N.H."/>
            <person name="Srivastava M."/>
            <person name="Hellsten U."/>
            <person name="Dirks B."/>
            <person name="Chapman J."/>
            <person name="Salamov A."/>
            <person name="Terry A."/>
            <person name="Shapiro H."/>
            <person name="Lindquist E."/>
            <person name="Kapitonov V.V."/>
            <person name="Jurka J."/>
            <person name="Genikhovich G."/>
            <person name="Grigoriev I.V."/>
            <person name="Lucas S.M."/>
            <person name="Steele R.E."/>
            <person name="Finnerty J.R."/>
            <person name="Technau U."/>
            <person name="Martindale M.Q."/>
            <person name="Rokhsar D.S."/>
        </authorList>
    </citation>
    <scope>NUCLEOTIDE SEQUENCE [LARGE SCALE GENOMIC DNA]</scope>
    <source>
        <strain evidence="12">CH2 X CH6</strain>
    </source>
</reference>
<evidence type="ECO:0000256" key="2">
    <source>
        <dbReference type="ARBA" id="ARBA00022475"/>
    </source>
</evidence>
<feature type="transmembrane region" description="Helical" evidence="9">
    <location>
        <begin position="157"/>
        <end position="179"/>
    </location>
</feature>
<dbReference type="CDD" id="cd00637">
    <property type="entry name" value="7tm_classA_rhodopsin-like"/>
    <property type="match status" value="1"/>
</dbReference>
<evidence type="ECO:0000313" key="12">
    <source>
        <dbReference type="Proteomes" id="UP000001593"/>
    </source>
</evidence>
<keyword evidence="3 9" id="KW-0812">Transmembrane</keyword>
<evidence type="ECO:0000256" key="4">
    <source>
        <dbReference type="ARBA" id="ARBA00022989"/>
    </source>
</evidence>
<evidence type="ECO:0000256" key="5">
    <source>
        <dbReference type="ARBA" id="ARBA00023040"/>
    </source>
</evidence>
<evidence type="ECO:0000256" key="9">
    <source>
        <dbReference type="SAM" id="Phobius"/>
    </source>
</evidence>
<dbReference type="PANTHER" id="PTHR22752">
    <property type="entry name" value="G PROTEIN-COUPLED RECEPTOR"/>
    <property type="match status" value="1"/>
</dbReference>
<keyword evidence="7" id="KW-0675">Receptor</keyword>
<dbReference type="InParanoid" id="A7SB94"/>
<dbReference type="STRING" id="45351.A7SB94"/>
<organism evidence="11 12">
    <name type="scientific">Nematostella vectensis</name>
    <name type="common">Starlet sea anemone</name>
    <dbReference type="NCBI Taxonomy" id="45351"/>
    <lineage>
        <taxon>Eukaryota</taxon>
        <taxon>Metazoa</taxon>
        <taxon>Cnidaria</taxon>
        <taxon>Anthozoa</taxon>
        <taxon>Hexacorallia</taxon>
        <taxon>Actiniaria</taxon>
        <taxon>Edwardsiidae</taxon>
        <taxon>Nematostella</taxon>
    </lineage>
</organism>
<dbReference type="InterPro" id="IPR017452">
    <property type="entry name" value="GPCR_Rhodpsn_7TM"/>
</dbReference>
<evidence type="ECO:0000256" key="6">
    <source>
        <dbReference type="ARBA" id="ARBA00023136"/>
    </source>
</evidence>
<dbReference type="HOGENOM" id="CLU_009579_11_5_1"/>
<feature type="transmembrane region" description="Helical" evidence="9">
    <location>
        <begin position="109"/>
        <end position="131"/>
    </location>
</feature>
<dbReference type="PROSITE" id="PS50262">
    <property type="entry name" value="G_PROTEIN_RECEP_F1_2"/>
    <property type="match status" value="1"/>
</dbReference>
<keyword evidence="4 9" id="KW-1133">Transmembrane helix</keyword>
<evidence type="ECO:0000256" key="3">
    <source>
        <dbReference type="ARBA" id="ARBA00022692"/>
    </source>
</evidence>
<dbReference type="SUPFAM" id="SSF81321">
    <property type="entry name" value="Family A G protein-coupled receptor-like"/>
    <property type="match status" value="1"/>
</dbReference>
<dbReference type="eggNOG" id="KOG3656">
    <property type="taxonomic scope" value="Eukaryota"/>
</dbReference>
<dbReference type="Pfam" id="PF00001">
    <property type="entry name" value="7tm_1"/>
    <property type="match status" value="1"/>
</dbReference>
<dbReference type="GO" id="GO:0007186">
    <property type="term" value="P:G protein-coupled receptor signaling pathway"/>
    <property type="evidence" value="ECO:0000318"/>
    <property type="project" value="GO_Central"/>
</dbReference>
<dbReference type="EMBL" id="DS469614">
    <property type="protein sequence ID" value="EDO39048.1"/>
    <property type="molecule type" value="Genomic_DNA"/>
</dbReference>
<feature type="transmembrane region" description="Helical" evidence="9">
    <location>
        <begin position="70"/>
        <end position="88"/>
    </location>
</feature>
<dbReference type="AlphaFoldDB" id="A7SB94"/>
<protein>
    <recommendedName>
        <fullName evidence="10">G-protein coupled receptors family 1 profile domain-containing protein</fullName>
    </recommendedName>
</protein>
<dbReference type="OMA" id="PGNIQIQ"/>
<keyword evidence="12" id="KW-1185">Reference proteome</keyword>
<evidence type="ECO:0000259" key="10">
    <source>
        <dbReference type="PROSITE" id="PS50262"/>
    </source>
</evidence>
<accession>A7SB94</accession>
<evidence type="ECO:0000256" key="8">
    <source>
        <dbReference type="ARBA" id="ARBA00023224"/>
    </source>
</evidence>
<dbReference type="InterPro" id="IPR000276">
    <property type="entry name" value="GPCR_Rhodpsn"/>
</dbReference>
<dbReference type="Gene3D" id="1.20.1070.10">
    <property type="entry name" value="Rhodopsin 7-helix transmembrane proteins"/>
    <property type="match status" value="1"/>
</dbReference>
<dbReference type="Proteomes" id="UP000001593">
    <property type="component" value="Unassembled WGS sequence"/>
</dbReference>
<feature type="non-terminal residue" evidence="11">
    <location>
        <position position="277"/>
    </location>
</feature>
<feature type="transmembrane region" description="Helical" evidence="9">
    <location>
        <begin position="29"/>
        <end position="50"/>
    </location>
</feature>
<evidence type="ECO:0000256" key="7">
    <source>
        <dbReference type="ARBA" id="ARBA00023170"/>
    </source>
</evidence>
<feature type="domain" description="G-protein coupled receptors family 1 profile" evidence="10">
    <location>
        <begin position="9"/>
        <end position="277"/>
    </location>
</feature>
<name>A7SB94_NEMVE</name>
<proteinExistence type="predicted"/>
<dbReference type="GO" id="GO:0004930">
    <property type="term" value="F:G protein-coupled receptor activity"/>
    <property type="evidence" value="ECO:0000318"/>
    <property type="project" value="GO_Central"/>
</dbReference>